<comment type="caution">
    <text evidence="1">The sequence shown here is derived from an EMBL/GenBank/DDBJ whole genome shotgun (WGS) entry which is preliminary data.</text>
</comment>
<name>A0ABN7W4R1_GIGMA</name>
<keyword evidence="2" id="KW-1185">Reference proteome</keyword>
<evidence type="ECO:0000313" key="1">
    <source>
        <dbReference type="EMBL" id="CAG8815960.1"/>
    </source>
</evidence>
<sequence length="107" mass="12782">LVVLRKQKEPNLATSTFSQSSKVDKKSNKTKWCLDQASKENWEDYQNLLWSNLKARIPKELCKEEMSEEVMMQYSKIEELNQIWEVIEDAIIKVEKRYCLLRPLKMN</sequence>
<evidence type="ECO:0000313" key="2">
    <source>
        <dbReference type="Proteomes" id="UP000789901"/>
    </source>
</evidence>
<gene>
    <name evidence="1" type="ORF">GMARGA_LOCUS26416</name>
</gene>
<dbReference type="EMBL" id="CAJVQB010030725">
    <property type="protein sequence ID" value="CAG8815960.1"/>
    <property type="molecule type" value="Genomic_DNA"/>
</dbReference>
<accession>A0ABN7W4R1</accession>
<reference evidence="1 2" key="1">
    <citation type="submission" date="2021-06" db="EMBL/GenBank/DDBJ databases">
        <authorList>
            <person name="Kallberg Y."/>
            <person name="Tangrot J."/>
            <person name="Rosling A."/>
        </authorList>
    </citation>
    <scope>NUCLEOTIDE SEQUENCE [LARGE SCALE GENOMIC DNA]</scope>
    <source>
        <strain evidence="1 2">120-4 pot B 10/14</strain>
    </source>
</reference>
<feature type="non-terminal residue" evidence="1">
    <location>
        <position position="1"/>
    </location>
</feature>
<protein>
    <submittedName>
        <fullName evidence="1">12150_t:CDS:1</fullName>
    </submittedName>
</protein>
<proteinExistence type="predicted"/>
<dbReference type="Proteomes" id="UP000789901">
    <property type="component" value="Unassembled WGS sequence"/>
</dbReference>
<organism evidence="1 2">
    <name type="scientific">Gigaspora margarita</name>
    <dbReference type="NCBI Taxonomy" id="4874"/>
    <lineage>
        <taxon>Eukaryota</taxon>
        <taxon>Fungi</taxon>
        <taxon>Fungi incertae sedis</taxon>
        <taxon>Mucoromycota</taxon>
        <taxon>Glomeromycotina</taxon>
        <taxon>Glomeromycetes</taxon>
        <taxon>Diversisporales</taxon>
        <taxon>Gigasporaceae</taxon>
        <taxon>Gigaspora</taxon>
    </lineage>
</organism>